<name>A0A1X7VP84_AMPQE</name>
<keyword evidence="1" id="KW-0472">Membrane</keyword>
<dbReference type="InParanoid" id="A0A1X7VP84"/>
<protein>
    <submittedName>
        <fullName evidence="2">Uncharacterized protein</fullName>
    </submittedName>
</protein>
<organism evidence="2">
    <name type="scientific">Amphimedon queenslandica</name>
    <name type="common">Sponge</name>
    <dbReference type="NCBI Taxonomy" id="400682"/>
    <lineage>
        <taxon>Eukaryota</taxon>
        <taxon>Metazoa</taxon>
        <taxon>Porifera</taxon>
        <taxon>Demospongiae</taxon>
        <taxon>Heteroscleromorpha</taxon>
        <taxon>Haplosclerida</taxon>
        <taxon>Niphatidae</taxon>
        <taxon>Amphimedon</taxon>
    </lineage>
</organism>
<proteinExistence type="predicted"/>
<dbReference type="AlphaFoldDB" id="A0A1X7VP84"/>
<sequence length="80" mass="9089">MEGARRVYLHRVALESPHTKNKIKAVQGLAEKTRTPFTHIRHRWDARIFKGVKLVTIAGLGLTLLTMYRMASGEMSKSII</sequence>
<dbReference type="EnsemblMetazoa" id="Aqu2.1.42201_001">
    <property type="protein sequence ID" value="Aqu2.1.42201_001"/>
    <property type="gene ID" value="Aqu2.1.42201"/>
</dbReference>
<evidence type="ECO:0000256" key="1">
    <source>
        <dbReference type="SAM" id="Phobius"/>
    </source>
</evidence>
<evidence type="ECO:0000313" key="2">
    <source>
        <dbReference type="EnsemblMetazoa" id="Aqu2.1.42201_001"/>
    </source>
</evidence>
<accession>A0A1X7VP84</accession>
<reference evidence="2" key="1">
    <citation type="submission" date="2017-05" db="UniProtKB">
        <authorList>
            <consortium name="EnsemblMetazoa"/>
        </authorList>
    </citation>
    <scope>IDENTIFICATION</scope>
</reference>
<feature type="transmembrane region" description="Helical" evidence="1">
    <location>
        <begin position="51"/>
        <end position="71"/>
    </location>
</feature>
<keyword evidence="1" id="KW-1133">Transmembrane helix</keyword>
<keyword evidence="1" id="KW-0812">Transmembrane</keyword>